<accession>A0AAD5SS81</accession>
<evidence type="ECO:0000256" key="1">
    <source>
        <dbReference type="SAM" id="MobiDB-lite"/>
    </source>
</evidence>
<dbReference type="AlphaFoldDB" id="A0AAD5SS81"/>
<comment type="caution">
    <text evidence="2">The sequence shown here is derived from an EMBL/GenBank/DDBJ whole genome shotgun (WGS) entry which is preliminary data.</text>
</comment>
<feature type="region of interest" description="Disordered" evidence="1">
    <location>
        <begin position="88"/>
        <end position="110"/>
    </location>
</feature>
<evidence type="ECO:0000313" key="3">
    <source>
        <dbReference type="Proteomes" id="UP001211907"/>
    </source>
</evidence>
<organism evidence="2 3">
    <name type="scientific">Physocladia obscura</name>
    <dbReference type="NCBI Taxonomy" id="109957"/>
    <lineage>
        <taxon>Eukaryota</taxon>
        <taxon>Fungi</taxon>
        <taxon>Fungi incertae sedis</taxon>
        <taxon>Chytridiomycota</taxon>
        <taxon>Chytridiomycota incertae sedis</taxon>
        <taxon>Chytridiomycetes</taxon>
        <taxon>Chytridiales</taxon>
        <taxon>Chytriomycetaceae</taxon>
        <taxon>Physocladia</taxon>
    </lineage>
</organism>
<proteinExistence type="predicted"/>
<dbReference type="EMBL" id="JADGJH010003141">
    <property type="protein sequence ID" value="KAJ3093235.1"/>
    <property type="molecule type" value="Genomic_DNA"/>
</dbReference>
<name>A0AAD5SS81_9FUNG</name>
<evidence type="ECO:0000313" key="2">
    <source>
        <dbReference type="EMBL" id="KAJ3093235.1"/>
    </source>
</evidence>
<feature type="non-terminal residue" evidence="2">
    <location>
        <position position="302"/>
    </location>
</feature>
<sequence>MRNKYPAKTQLYSYGKGQNQQSQTWSNSYVPFSHPYTRNYHSSDRYSRRNKRTTDQENAKHSSYYRPTNYRPSALQYTSCPRQFCPSKKTNEIKTRKQKTKKSQSAASKRRDEIFAINRRKARAAKLAAAANAKSGPYLDLGRDSLRSLMADANFGNPQTNQVTREDLLCASDNDFCDTLGEGDYLFDPRDTPYCVLQNRYFFSDSDEKSSSQLCSESVNAFSEFDDAELKMEIENAMVDLGVISIAHSVLSVSCVFNSLEFLSEPTSDEQPQNSPAGCSIFDFGCSPYVFQQDEMDVADID</sequence>
<dbReference type="Proteomes" id="UP001211907">
    <property type="component" value="Unassembled WGS sequence"/>
</dbReference>
<keyword evidence="3" id="KW-1185">Reference proteome</keyword>
<reference evidence="2" key="1">
    <citation type="submission" date="2020-05" db="EMBL/GenBank/DDBJ databases">
        <title>Phylogenomic resolution of chytrid fungi.</title>
        <authorList>
            <person name="Stajich J.E."/>
            <person name="Amses K."/>
            <person name="Simmons R."/>
            <person name="Seto K."/>
            <person name="Myers J."/>
            <person name="Bonds A."/>
            <person name="Quandt C.A."/>
            <person name="Barry K."/>
            <person name="Liu P."/>
            <person name="Grigoriev I."/>
            <person name="Longcore J.E."/>
            <person name="James T.Y."/>
        </authorList>
    </citation>
    <scope>NUCLEOTIDE SEQUENCE</scope>
    <source>
        <strain evidence="2">JEL0513</strain>
    </source>
</reference>
<gene>
    <name evidence="2" type="ORF">HK100_006745</name>
</gene>
<feature type="compositionally biased region" description="Basic and acidic residues" evidence="1">
    <location>
        <begin position="41"/>
        <end position="60"/>
    </location>
</feature>
<feature type="region of interest" description="Disordered" evidence="1">
    <location>
        <begin position="1"/>
        <end position="68"/>
    </location>
</feature>
<feature type="compositionally biased region" description="Polar residues" evidence="1">
    <location>
        <begin position="10"/>
        <end position="30"/>
    </location>
</feature>
<protein>
    <submittedName>
        <fullName evidence="2">Uncharacterized protein</fullName>
    </submittedName>
</protein>